<dbReference type="EMBL" id="CALNXI010000006">
    <property type="protein sequence ID" value="CAH3014161.1"/>
    <property type="molecule type" value="Genomic_DNA"/>
</dbReference>
<evidence type="ECO:0000313" key="2">
    <source>
        <dbReference type="EMBL" id="CAH3014161.1"/>
    </source>
</evidence>
<proteinExistence type="predicted"/>
<feature type="compositionally biased region" description="Polar residues" evidence="1">
    <location>
        <begin position="290"/>
        <end position="300"/>
    </location>
</feature>
<comment type="caution">
    <text evidence="2">The sequence shown here is derived from an EMBL/GenBank/DDBJ whole genome shotgun (WGS) entry which is preliminary data.</text>
</comment>
<feature type="compositionally biased region" description="Basic and acidic residues" evidence="1">
    <location>
        <begin position="304"/>
        <end position="320"/>
    </location>
</feature>
<evidence type="ECO:0000256" key="1">
    <source>
        <dbReference type="SAM" id="MobiDB-lite"/>
    </source>
</evidence>
<feature type="region of interest" description="Disordered" evidence="1">
    <location>
        <begin position="374"/>
        <end position="402"/>
    </location>
</feature>
<gene>
    <name evidence="2" type="ORF">PEVE_00036990</name>
</gene>
<reference evidence="2 3" key="1">
    <citation type="submission" date="2022-05" db="EMBL/GenBank/DDBJ databases">
        <authorList>
            <consortium name="Genoscope - CEA"/>
            <person name="William W."/>
        </authorList>
    </citation>
    <scope>NUCLEOTIDE SEQUENCE [LARGE SCALE GENOMIC DNA]</scope>
</reference>
<organism evidence="2 3">
    <name type="scientific">Porites evermanni</name>
    <dbReference type="NCBI Taxonomy" id="104178"/>
    <lineage>
        <taxon>Eukaryota</taxon>
        <taxon>Metazoa</taxon>
        <taxon>Cnidaria</taxon>
        <taxon>Anthozoa</taxon>
        <taxon>Hexacorallia</taxon>
        <taxon>Scleractinia</taxon>
        <taxon>Fungiina</taxon>
        <taxon>Poritidae</taxon>
        <taxon>Porites</taxon>
    </lineage>
</organism>
<feature type="region of interest" description="Disordered" evidence="1">
    <location>
        <begin position="140"/>
        <end position="184"/>
    </location>
</feature>
<dbReference type="Proteomes" id="UP001159427">
    <property type="component" value="Unassembled WGS sequence"/>
</dbReference>
<name>A0ABN8LFD0_9CNID</name>
<feature type="region of interest" description="Disordered" evidence="1">
    <location>
        <begin position="282"/>
        <end position="350"/>
    </location>
</feature>
<accession>A0ABN8LFD0</accession>
<feature type="compositionally biased region" description="Acidic residues" evidence="1">
    <location>
        <begin position="374"/>
        <end position="384"/>
    </location>
</feature>
<keyword evidence="3" id="KW-1185">Reference proteome</keyword>
<feature type="compositionally biased region" description="Basic and acidic residues" evidence="1">
    <location>
        <begin position="154"/>
        <end position="170"/>
    </location>
</feature>
<protein>
    <submittedName>
        <fullName evidence="2">Uncharacterized protein</fullName>
    </submittedName>
</protein>
<evidence type="ECO:0000313" key="3">
    <source>
        <dbReference type="Proteomes" id="UP001159427"/>
    </source>
</evidence>
<sequence length="476" mass="55010">MRFLYLKTQMVGFSLFIILSRVINAWQYIPSIHGPLEFIKRQEYSESDPGIRQYARKNLHLSNPYKFSCFFGCPLNAGLLIRGGPCRPVPAVDCGGFSCGCGIGFHISSVSCRNERNKPDEGNTTAKRFDITGFPAAHKGKHLTRKRPLPFEAESSKPDEKEQFADDEGSKNSGKNIFPHPTGHHQPWRPYLHKPLYPPQGHFHILPSYWPFGRDLPSVNYWRFQGYFPHMGWKTPWKMDPYNVRNLRYYPEYQYVDVGFTQPTLPFQPKPRLREYNDRISEDQPEEQQEYVTHSKQRVGQLQEEDRKMVDSPYDSKDQSEVQDDMSENKDKLSRQTNPIQPNDGHANMVSNEHKSGGTFDEDNGAEEEVLEKEFSDDAVEDEETKNFPEYASELNTDPFLPAKKRHAKGMNTFNETEIRQRGKGFDLDAYFKRKEQTKVGKKARKGLKVSSGLGDVRIKYDIMSSQTSHQGFSRR</sequence>